<proteinExistence type="predicted"/>
<dbReference type="AlphaFoldDB" id="A0AAV5WBQ0"/>
<evidence type="ECO:0000259" key="1">
    <source>
        <dbReference type="PROSITE" id="PS50097"/>
    </source>
</evidence>
<dbReference type="InterPro" id="IPR002083">
    <property type="entry name" value="MATH/TRAF_dom"/>
</dbReference>
<dbReference type="EMBL" id="BTSY01000005">
    <property type="protein sequence ID" value="GMT28968.1"/>
    <property type="molecule type" value="Genomic_DNA"/>
</dbReference>
<dbReference type="Pfam" id="PF00651">
    <property type="entry name" value="BTB"/>
    <property type="match status" value="1"/>
</dbReference>
<reference evidence="2" key="1">
    <citation type="submission" date="2023-10" db="EMBL/GenBank/DDBJ databases">
        <title>Genome assembly of Pristionchus species.</title>
        <authorList>
            <person name="Yoshida K."/>
            <person name="Sommer R.J."/>
        </authorList>
    </citation>
    <scope>NUCLEOTIDE SEQUENCE</scope>
    <source>
        <strain evidence="2">RS5133</strain>
    </source>
</reference>
<dbReference type="CDD" id="cd00121">
    <property type="entry name" value="MATH"/>
    <property type="match status" value="1"/>
</dbReference>
<evidence type="ECO:0000313" key="2">
    <source>
        <dbReference type="EMBL" id="GMT28968.1"/>
    </source>
</evidence>
<dbReference type="Proteomes" id="UP001432322">
    <property type="component" value="Unassembled WGS sequence"/>
</dbReference>
<dbReference type="InterPro" id="IPR008974">
    <property type="entry name" value="TRAF-like"/>
</dbReference>
<dbReference type="PANTHER" id="PTHR47022">
    <property type="entry name" value="BTB AND MATH DOMAIN-CONTAINING PROTEIN 36-RELATED"/>
    <property type="match status" value="1"/>
</dbReference>
<dbReference type="PROSITE" id="PS50097">
    <property type="entry name" value="BTB"/>
    <property type="match status" value="1"/>
</dbReference>
<gene>
    <name evidence="2" type="ORF">PFISCL1PPCAC_20265</name>
</gene>
<feature type="non-terminal residue" evidence="2">
    <location>
        <position position="1"/>
    </location>
</feature>
<dbReference type="SMART" id="SM00225">
    <property type="entry name" value="BTB"/>
    <property type="match status" value="1"/>
</dbReference>
<protein>
    <recommendedName>
        <fullName evidence="1">BTB domain-containing protein</fullName>
    </recommendedName>
</protein>
<comment type="caution">
    <text evidence="2">The sequence shown here is derived from an EMBL/GenBank/DDBJ whole genome shotgun (WGS) entry which is preliminary data.</text>
</comment>
<evidence type="ECO:0000313" key="3">
    <source>
        <dbReference type="Proteomes" id="UP001432322"/>
    </source>
</evidence>
<dbReference type="InterPro" id="IPR000210">
    <property type="entry name" value="BTB/POZ_dom"/>
</dbReference>
<dbReference type="CDD" id="cd18186">
    <property type="entry name" value="BTB_POZ_ZBTB_KLHL-like"/>
    <property type="match status" value="1"/>
</dbReference>
<organism evidence="2 3">
    <name type="scientific">Pristionchus fissidentatus</name>
    <dbReference type="NCBI Taxonomy" id="1538716"/>
    <lineage>
        <taxon>Eukaryota</taxon>
        <taxon>Metazoa</taxon>
        <taxon>Ecdysozoa</taxon>
        <taxon>Nematoda</taxon>
        <taxon>Chromadorea</taxon>
        <taxon>Rhabditida</taxon>
        <taxon>Rhabditina</taxon>
        <taxon>Diplogasteromorpha</taxon>
        <taxon>Diplogasteroidea</taxon>
        <taxon>Neodiplogasteridae</taxon>
        <taxon>Pristionchus</taxon>
    </lineage>
</organism>
<dbReference type="Gene3D" id="3.30.710.10">
    <property type="entry name" value="Potassium Channel Kv1.1, Chain A"/>
    <property type="match status" value="1"/>
</dbReference>
<sequence length="310" mass="35744">SPPAKKSRQDESESDRIVLRVENPSKLDENGVWSETKIIGGFPWKLHACARETDVTRLFVSLHCSKSIDTNVWFADTSFKLVKDNSEIQMVEHRFDFLSDHVEIDPGDLGNQDKTIVIEAREITVKEDNSNRFRLRSSFDPFVSTKMSDGILVVEEKKIYVSKQLLSLHSPFFHTLFYGDFKESKESEIKLEDVKLDDFVLFLKMIYRTAEPLTACTVDALLKLADQFDVKILLDDIEIRLIQSTEFPLSLKLRLATQYNLITLKDVVMTKMSSTQDILDIKRSDDFDGIPEEIKVELFEKYARLCKCGR</sequence>
<dbReference type="SUPFAM" id="SSF54695">
    <property type="entry name" value="POZ domain"/>
    <property type="match status" value="1"/>
</dbReference>
<dbReference type="InterPro" id="IPR011333">
    <property type="entry name" value="SKP1/BTB/POZ_sf"/>
</dbReference>
<feature type="domain" description="BTB" evidence="1">
    <location>
        <begin position="148"/>
        <end position="215"/>
    </location>
</feature>
<accession>A0AAV5WBQ0</accession>
<dbReference type="PANTHER" id="PTHR47022:SF1">
    <property type="entry name" value="BTB AND MATH DOMAIN-CONTAINING PROTEIN 36-RELATED"/>
    <property type="match status" value="1"/>
</dbReference>
<keyword evidence="3" id="KW-1185">Reference proteome</keyword>
<dbReference type="Gene3D" id="2.60.210.10">
    <property type="entry name" value="Apoptosis, Tumor Necrosis Factor Receptor Associated Protein 2, Chain A"/>
    <property type="match status" value="1"/>
</dbReference>
<name>A0AAV5WBQ0_9BILA</name>